<feature type="domain" description="AP5B1 middle" evidence="2">
    <location>
        <begin position="270"/>
        <end position="421"/>
    </location>
</feature>
<dbReference type="EMBL" id="CAUOFW020000875">
    <property type="protein sequence ID" value="CAK9138295.1"/>
    <property type="molecule type" value="Genomic_DNA"/>
</dbReference>
<evidence type="ECO:0000313" key="4">
    <source>
        <dbReference type="Proteomes" id="UP001642360"/>
    </source>
</evidence>
<proteinExistence type="predicted"/>
<keyword evidence="4" id="KW-1185">Reference proteome</keyword>
<dbReference type="Proteomes" id="UP001642360">
    <property type="component" value="Unassembled WGS sequence"/>
</dbReference>
<comment type="caution">
    <text evidence="3">The sequence shown here is derived from an EMBL/GenBank/DDBJ whole genome shotgun (WGS) entry which is preliminary data.</text>
</comment>
<protein>
    <recommendedName>
        <fullName evidence="2">AP5B1 middle domain-containing protein</fullName>
    </recommendedName>
</protein>
<sequence>MEKTAPPAAAPSPPSLKPLSPQEWETLIDDYQYGPPRLERWISSNYTGLPLLELSLSSLLRRDLPLNLKLHLLVFLEEHSFSFFETPTQHSLTLLLETLRSLIQAPPVDNMVATYSLKEQLMVSTTSIFVTCTIDLDGSLNSEYLRQLESLIELLLSIINRPNHGIDRQTRGMACECLRELEIACPCLLSEIAGHLWGLCQSERTHCAQSYVLLFASVIQGIMMRKPDVSILNTWIPMIPFNIPRFLIDENGAGDGADGFLEKEISESSYKELRRAMAFLLEWPQYLTPCGLTVFMSMIIPVAVALELQASLLKVQFSGLLYTYDPLLCHAFLGMYLRFLDTFEGQESEIAHRLVLISREAQHYLVFRLLALHWLLGFVILLSKRQMGKKNAMVEMSLSFYPSLFDPLALKALKLDLLAYCSMLRYDSRLGNSNAVLGSEVGTGGSAVKLFEDGLVSVSAFKWLPPWSTETAVAFRTFHKFLIGASSHSDTDSSSTRILMESTIFHALQFLAHELYVFSLFEYNVDVRHEVKAKSLPAEARVEHEVNPITSIKLHPDYLSQGYPAAQPCDNFLKLGQLPFSVVTTYNEEHSVQRPKTQSWYSATSCYAEAIKLWNLNYLLYHFASNWFQSKSFA</sequence>
<dbReference type="PANTHER" id="PTHR34033">
    <property type="entry name" value="AP-5 COMPLEX SUBUNIT BETA-1"/>
    <property type="match status" value="1"/>
</dbReference>
<organism evidence="3 4">
    <name type="scientific">Ilex paraguariensis</name>
    <name type="common">yerba mate</name>
    <dbReference type="NCBI Taxonomy" id="185542"/>
    <lineage>
        <taxon>Eukaryota</taxon>
        <taxon>Viridiplantae</taxon>
        <taxon>Streptophyta</taxon>
        <taxon>Embryophyta</taxon>
        <taxon>Tracheophyta</taxon>
        <taxon>Spermatophyta</taxon>
        <taxon>Magnoliopsida</taxon>
        <taxon>eudicotyledons</taxon>
        <taxon>Gunneridae</taxon>
        <taxon>Pentapetalae</taxon>
        <taxon>asterids</taxon>
        <taxon>campanulids</taxon>
        <taxon>Aquifoliales</taxon>
        <taxon>Aquifoliaceae</taxon>
        <taxon>Ilex</taxon>
    </lineage>
</organism>
<feature type="transmembrane region" description="Helical" evidence="1">
    <location>
        <begin position="286"/>
        <end position="308"/>
    </location>
</feature>
<feature type="transmembrane region" description="Helical" evidence="1">
    <location>
        <begin position="364"/>
        <end position="383"/>
    </location>
</feature>
<feature type="transmembrane region" description="Helical" evidence="1">
    <location>
        <begin position="320"/>
        <end position="339"/>
    </location>
</feature>
<accession>A0ABC8R0N1</accession>
<gene>
    <name evidence="3" type="ORF">ILEXP_LOCUS5397</name>
</gene>
<dbReference type="InterPro" id="IPR038741">
    <property type="entry name" value="AP5B1"/>
</dbReference>
<keyword evidence="1" id="KW-0472">Membrane</keyword>
<dbReference type="Pfam" id="PF21588">
    <property type="entry name" value="AP5B1_middle"/>
    <property type="match status" value="1"/>
</dbReference>
<evidence type="ECO:0000256" key="1">
    <source>
        <dbReference type="SAM" id="Phobius"/>
    </source>
</evidence>
<name>A0ABC8R0N1_9AQUA</name>
<reference evidence="3 4" key="1">
    <citation type="submission" date="2024-02" db="EMBL/GenBank/DDBJ databases">
        <authorList>
            <person name="Vignale AGUSTIN F."/>
            <person name="Sosa J E."/>
            <person name="Modenutti C."/>
        </authorList>
    </citation>
    <scope>NUCLEOTIDE SEQUENCE [LARGE SCALE GENOMIC DNA]</scope>
</reference>
<evidence type="ECO:0000313" key="3">
    <source>
        <dbReference type="EMBL" id="CAK9138295.1"/>
    </source>
</evidence>
<dbReference type="AlphaFoldDB" id="A0ABC8R0N1"/>
<keyword evidence="1" id="KW-1133">Transmembrane helix</keyword>
<dbReference type="InterPro" id="IPR048979">
    <property type="entry name" value="AP5B1_middle"/>
</dbReference>
<keyword evidence="1" id="KW-0812">Transmembrane</keyword>
<evidence type="ECO:0000259" key="2">
    <source>
        <dbReference type="Pfam" id="PF21588"/>
    </source>
</evidence>
<dbReference type="PANTHER" id="PTHR34033:SF1">
    <property type="entry name" value="AP-5 COMPLEX SUBUNIT BETA-1"/>
    <property type="match status" value="1"/>
</dbReference>